<feature type="compositionally biased region" description="Polar residues" evidence="1">
    <location>
        <begin position="12"/>
        <end position="37"/>
    </location>
</feature>
<dbReference type="Gene3D" id="1.20.1050.10">
    <property type="match status" value="1"/>
</dbReference>
<dbReference type="Pfam" id="PF14497">
    <property type="entry name" value="GST_C_3"/>
    <property type="match status" value="1"/>
</dbReference>
<dbReference type="PANTHER" id="PTHR11571">
    <property type="entry name" value="GLUTATHIONE S-TRANSFERASE"/>
    <property type="match status" value="1"/>
</dbReference>
<feature type="region of interest" description="Disordered" evidence="1">
    <location>
        <begin position="1"/>
        <end position="285"/>
    </location>
</feature>
<name>A0A1I7SET5_BURXY</name>
<evidence type="ECO:0000259" key="3">
    <source>
        <dbReference type="PROSITE" id="PS50405"/>
    </source>
</evidence>
<dbReference type="SUPFAM" id="SSF47616">
    <property type="entry name" value="GST C-terminal domain-like"/>
    <property type="match status" value="1"/>
</dbReference>
<dbReference type="InterPro" id="IPR036249">
    <property type="entry name" value="Thioredoxin-like_sf"/>
</dbReference>
<dbReference type="InterPro" id="IPR004046">
    <property type="entry name" value="GST_C"/>
</dbReference>
<sequence length="547" mass="60873">METGSDPPAAAATNTNGSAEDASANAQQETLVSSGGSTPVDDDSVQGSEDMNAVQAYQGYSQVLPHSQSYPQVQGNPQQPGQVYPQPQGYPQVQGYPQQQPQAYPQPQSYPQQQAYQQPQGYAQPQPQVFVQGRPQAQGYPQQAQSMGQAPPQPQVAQPQVPQKQMAPQAQQYAQPQPELINPPPDETAAKKAIPNFMRPLEKRSRKPANGQPTNAQPAAQQPAENYDNLPSYMRPTKRMTQNGTAAPPAPPANAQPRPAQMNGKLPTPPPSLAPQAPPMAPLPPIRNEAVQQNFQPPPPTVNFAFKGPGAGKSQKKDEKKPAANGGKPGLFSKLRTMPKYQLKYLNLRGKAEPVRLCLNFVQEPFEDHRENFLEFSKRKDKHPLPRLPKLIVDGKFEICFTPCILAYLGRKYGLEPETVEEKALADVLAQRLSEYHNELKPWVYCLMDLTPAEMLDDLTDGVFSNVALKDFAPIFEKQLESNNTGYLIGDKLTWIDFYCAAFMDNCLTYGPTEKFEKFRRLNYHRNAVYALPQLQEYLRNRPDTHY</sequence>
<dbReference type="SMR" id="A0A1I7SET5"/>
<organism evidence="4 5">
    <name type="scientific">Bursaphelenchus xylophilus</name>
    <name type="common">Pinewood nematode worm</name>
    <name type="synonym">Aphelenchoides xylophilus</name>
    <dbReference type="NCBI Taxonomy" id="6326"/>
    <lineage>
        <taxon>Eukaryota</taxon>
        <taxon>Metazoa</taxon>
        <taxon>Ecdysozoa</taxon>
        <taxon>Nematoda</taxon>
        <taxon>Chromadorea</taxon>
        <taxon>Rhabditida</taxon>
        <taxon>Tylenchina</taxon>
        <taxon>Tylenchomorpha</taxon>
        <taxon>Aphelenchoidea</taxon>
        <taxon>Aphelenchoididae</taxon>
        <taxon>Bursaphelenchus</taxon>
    </lineage>
</organism>
<dbReference type="InterPro" id="IPR010987">
    <property type="entry name" value="Glutathione-S-Trfase_C-like"/>
</dbReference>
<evidence type="ECO:0000259" key="2">
    <source>
        <dbReference type="PROSITE" id="PS50404"/>
    </source>
</evidence>
<dbReference type="InterPro" id="IPR004045">
    <property type="entry name" value="Glutathione_S-Trfase_N"/>
</dbReference>
<feature type="compositionally biased region" description="Low complexity" evidence="1">
    <location>
        <begin position="208"/>
        <end position="224"/>
    </location>
</feature>
<dbReference type="AlphaFoldDB" id="A0A1I7SET5"/>
<feature type="compositionally biased region" description="Low complexity" evidence="1">
    <location>
        <begin position="70"/>
        <end position="128"/>
    </location>
</feature>
<dbReference type="Gene3D" id="3.40.30.10">
    <property type="entry name" value="Glutaredoxin"/>
    <property type="match status" value="1"/>
</dbReference>
<dbReference type="WBParaSite" id="BXY_1154500.1">
    <property type="protein sequence ID" value="BXY_1154500.1"/>
    <property type="gene ID" value="BXY_1154500"/>
</dbReference>
<dbReference type="SFLD" id="SFLDS00019">
    <property type="entry name" value="Glutathione_Transferase_(cytos"/>
    <property type="match status" value="1"/>
</dbReference>
<dbReference type="InterPro" id="IPR036282">
    <property type="entry name" value="Glutathione-S-Trfase_C_sf"/>
</dbReference>
<dbReference type="CDD" id="cd03039">
    <property type="entry name" value="GST_N_Sigma_like"/>
    <property type="match status" value="1"/>
</dbReference>
<reference evidence="5" key="1">
    <citation type="submission" date="2016-11" db="UniProtKB">
        <authorList>
            <consortium name="WormBaseParasite"/>
        </authorList>
    </citation>
    <scope>IDENTIFICATION</scope>
</reference>
<feature type="compositionally biased region" description="Pro residues" evidence="1">
    <location>
        <begin position="267"/>
        <end position="285"/>
    </location>
</feature>
<dbReference type="Proteomes" id="UP000095284">
    <property type="component" value="Unplaced"/>
</dbReference>
<feature type="compositionally biased region" description="Polar residues" evidence="1">
    <location>
        <begin position="58"/>
        <end position="69"/>
    </location>
</feature>
<dbReference type="PROSITE" id="PS50404">
    <property type="entry name" value="GST_NTER"/>
    <property type="match status" value="1"/>
</dbReference>
<dbReference type="SUPFAM" id="SSF52833">
    <property type="entry name" value="Thioredoxin-like"/>
    <property type="match status" value="1"/>
</dbReference>
<feature type="compositionally biased region" description="Low complexity" evidence="1">
    <location>
        <begin position="155"/>
        <end position="178"/>
    </location>
</feature>
<dbReference type="PROSITE" id="PS50405">
    <property type="entry name" value="GST_CTER"/>
    <property type="match status" value="1"/>
</dbReference>
<dbReference type="InterPro" id="IPR050213">
    <property type="entry name" value="GST_superfamily"/>
</dbReference>
<evidence type="ECO:0000256" key="1">
    <source>
        <dbReference type="SAM" id="MobiDB-lite"/>
    </source>
</evidence>
<feature type="compositionally biased region" description="Polar residues" evidence="1">
    <location>
        <begin position="139"/>
        <end position="148"/>
    </location>
</feature>
<feature type="domain" description="GST N-terminal" evidence="2">
    <location>
        <begin position="339"/>
        <end position="417"/>
    </location>
</feature>
<protein>
    <submittedName>
        <fullName evidence="5">Glutathione transferase</fullName>
    </submittedName>
</protein>
<feature type="domain" description="GST C-terminal" evidence="3">
    <location>
        <begin position="419"/>
        <end position="547"/>
    </location>
</feature>
<dbReference type="GO" id="GO:0006749">
    <property type="term" value="P:glutathione metabolic process"/>
    <property type="evidence" value="ECO:0007669"/>
    <property type="project" value="TreeGrafter"/>
</dbReference>
<dbReference type="SFLD" id="SFLDG00363">
    <property type="entry name" value="AMPS_(cytGST):_Alpha-__Mu-__Pi"/>
    <property type="match status" value="1"/>
</dbReference>
<evidence type="ECO:0000313" key="5">
    <source>
        <dbReference type="WBParaSite" id="BXY_1154500.1"/>
    </source>
</evidence>
<dbReference type="PANTHER" id="PTHR11571:SF153">
    <property type="entry name" value="GLUTATHIONE S-TRANSFERASE"/>
    <property type="match status" value="1"/>
</dbReference>
<dbReference type="SFLD" id="SFLDG01205">
    <property type="entry name" value="AMPS.1"/>
    <property type="match status" value="1"/>
</dbReference>
<evidence type="ECO:0000313" key="4">
    <source>
        <dbReference type="Proteomes" id="UP000095284"/>
    </source>
</evidence>
<accession>A0A1I7SET5</accession>
<dbReference type="GO" id="GO:0004364">
    <property type="term" value="F:glutathione transferase activity"/>
    <property type="evidence" value="ECO:0007669"/>
    <property type="project" value="UniProtKB-ARBA"/>
</dbReference>
<proteinExistence type="predicted"/>
<dbReference type="CDD" id="cd03192">
    <property type="entry name" value="GST_C_Sigma_like"/>
    <property type="match status" value="1"/>
</dbReference>
<dbReference type="InterPro" id="IPR040079">
    <property type="entry name" value="Glutathione_S-Trfase"/>
</dbReference>
<feature type="region of interest" description="Disordered" evidence="1">
    <location>
        <begin position="303"/>
        <end position="333"/>
    </location>
</feature>